<reference evidence="1 2" key="1">
    <citation type="submission" date="2017-06" db="EMBL/GenBank/DDBJ databases">
        <title>Sequencing and comparative analysis of myxobacterial genomes.</title>
        <authorList>
            <person name="Rupp O."/>
            <person name="Goesmann A."/>
            <person name="Sogaard-Andersen L."/>
        </authorList>
    </citation>
    <scope>NUCLEOTIDE SEQUENCE [LARGE SCALE GENOMIC DNA]</scope>
    <source>
        <strain evidence="1 2">DSM 52655</strain>
    </source>
</reference>
<dbReference type="AlphaFoldDB" id="A0A250JAX0"/>
<evidence type="ECO:0000313" key="2">
    <source>
        <dbReference type="Proteomes" id="UP000217257"/>
    </source>
</evidence>
<dbReference type="Proteomes" id="UP000217257">
    <property type="component" value="Chromosome"/>
</dbReference>
<name>A0A250JAX0_9BACT</name>
<protein>
    <submittedName>
        <fullName evidence="1">Uncharacterized protein</fullName>
    </submittedName>
</protein>
<dbReference type="KEGG" id="cfus:CYFUS_006108"/>
<gene>
    <name evidence="1" type="ORF">CYFUS_006108</name>
</gene>
<proteinExistence type="predicted"/>
<organism evidence="1 2">
    <name type="scientific">Cystobacter fuscus</name>
    <dbReference type="NCBI Taxonomy" id="43"/>
    <lineage>
        <taxon>Bacteria</taxon>
        <taxon>Pseudomonadati</taxon>
        <taxon>Myxococcota</taxon>
        <taxon>Myxococcia</taxon>
        <taxon>Myxococcales</taxon>
        <taxon>Cystobacterineae</taxon>
        <taxon>Archangiaceae</taxon>
        <taxon>Cystobacter</taxon>
    </lineage>
</organism>
<evidence type="ECO:0000313" key="1">
    <source>
        <dbReference type="EMBL" id="ATB40657.1"/>
    </source>
</evidence>
<sequence>MLFLERLDNTLHIQEWPMRVKILGGLLAMGLLSVGCGGVVENADAAARSTELTSQEQGLAPSCAPGYTAYDIWDCERMCTGYGNALNRYCSNGTDEYFAGNILKSCGDCY</sequence>
<accession>A0A250JAX0</accession>
<dbReference type="EMBL" id="CP022098">
    <property type="protein sequence ID" value="ATB40657.1"/>
    <property type="molecule type" value="Genomic_DNA"/>
</dbReference>